<comment type="caution">
    <text evidence="1">The sequence shown here is derived from an EMBL/GenBank/DDBJ whole genome shotgun (WGS) entry which is preliminary data.</text>
</comment>
<reference evidence="1" key="1">
    <citation type="submission" date="2021-02" db="EMBL/GenBank/DDBJ databases">
        <authorList>
            <person name="Steward A R."/>
        </authorList>
    </citation>
    <scope>NUCLEOTIDE SEQUENCE</scope>
</reference>
<dbReference type="EMBL" id="CAJOBZ010000015">
    <property type="protein sequence ID" value="CAF4849172.1"/>
    <property type="molecule type" value="Genomic_DNA"/>
</dbReference>
<evidence type="ECO:0000313" key="1">
    <source>
        <dbReference type="EMBL" id="CAF4849172.1"/>
    </source>
</evidence>
<sequence>MRVRIPFGCIICKYSMDATDCGIVGSVSTKTKISVTSTATAHSWARGAAAQHLKVEGLAARQLATTHGNSTTDYYLE</sequence>
<proteinExistence type="predicted"/>
<gene>
    <name evidence="1" type="ORF">PMACD_LOCUS6904</name>
</gene>
<protein>
    <submittedName>
        <fullName evidence="1">Uncharacterized protein</fullName>
    </submittedName>
</protein>
<dbReference type="AlphaFoldDB" id="A0A821S184"/>
<evidence type="ECO:0000313" key="2">
    <source>
        <dbReference type="Proteomes" id="UP000663880"/>
    </source>
</evidence>
<organism evidence="1 2">
    <name type="scientific">Pieris macdunnoughi</name>
    <dbReference type="NCBI Taxonomy" id="345717"/>
    <lineage>
        <taxon>Eukaryota</taxon>
        <taxon>Metazoa</taxon>
        <taxon>Ecdysozoa</taxon>
        <taxon>Arthropoda</taxon>
        <taxon>Hexapoda</taxon>
        <taxon>Insecta</taxon>
        <taxon>Pterygota</taxon>
        <taxon>Neoptera</taxon>
        <taxon>Endopterygota</taxon>
        <taxon>Lepidoptera</taxon>
        <taxon>Glossata</taxon>
        <taxon>Ditrysia</taxon>
        <taxon>Papilionoidea</taxon>
        <taxon>Pieridae</taxon>
        <taxon>Pierinae</taxon>
        <taxon>Pieris</taxon>
    </lineage>
</organism>
<keyword evidence="2" id="KW-1185">Reference proteome</keyword>
<dbReference type="Proteomes" id="UP000663880">
    <property type="component" value="Unassembled WGS sequence"/>
</dbReference>
<name>A0A821S184_9NEOP</name>
<accession>A0A821S184</accession>